<dbReference type="PANTHER" id="PTHR42910">
    <property type="entry name" value="TRANSPORTER SCO4007-RELATED"/>
    <property type="match status" value="1"/>
</dbReference>
<proteinExistence type="predicted"/>
<evidence type="ECO:0000256" key="1">
    <source>
        <dbReference type="SAM" id="Phobius"/>
    </source>
</evidence>
<gene>
    <name evidence="2" type="ORF">LPC04_06540</name>
</gene>
<evidence type="ECO:0000313" key="2">
    <source>
        <dbReference type="EMBL" id="MCK9685371.1"/>
    </source>
</evidence>
<evidence type="ECO:0000313" key="3">
    <source>
        <dbReference type="Proteomes" id="UP001139353"/>
    </source>
</evidence>
<dbReference type="PANTHER" id="PTHR42910:SF1">
    <property type="entry name" value="MAJOR FACILITATOR SUPERFAMILY (MFS) PROFILE DOMAIN-CONTAINING PROTEIN"/>
    <property type="match status" value="1"/>
</dbReference>
<dbReference type="InterPro" id="IPR036259">
    <property type="entry name" value="MFS_trans_sf"/>
</dbReference>
<dbReference type="AlphaFoldDB" id="A0A9X1YPD7"/>
<dbReference type="Proteomes" id="UP001139353">
    <property type="component" value="Unassembled WGS sequence"/>
</dbReference>
<name>A0A9X1YPD7_9BURK</name>
<keyword evidence="1" id="KW-0812">Transmembrane</keyword>
<protein>
    <submittedName>
        <fullName evidence="2">Uncharacterized protein</fullName>
    </submittedName>
</protein>
<feature type="transmembrane region" description="Helical" evidence="1">
    <location>
        <begin position="39"/>
        <end position="60"/>
    </location>
</feature>
<dbReference type="SUPFAM" id="SSF103473">
    <property type="entry name" value="MFS general substrate transporter"/>
    <property type="match status" value="1"/>
</dbReference>
<keyword evidence="1" id="KW-0472">Membrane</keyword>
<feature type="transmembrane region" description="Helical" evidence="1">
    <location>
        <begin position="72"/>
        <end position="92"/>
    </location>
</feature>
<dbReference type="EMBL" id="JAJLJH010000001">
    <property type="protein sequence ID" value="MCK9685371.1"/>
    <property type="molecule type" value="Genomic_DNA"/>
</dbReference>
<comment type="caution">
    <text evidence="2">The sequence shown here is derived from an EMBL/GenBank/DDBJ whole genome shotgun (WGS) entry which is preliminary data.</text>
</comment>
<reference evidence="2" key="1">
    <citation type="submission" date="2021-11" db="EMBL/GenBank/DDBJ databases">
        <title>BS-T2-15 a new species belonging to the Comamonadaceae family isolated from the soil of a French oak forest.</title>
        <authorList>
            <person name="Mieszkin S."/>
            <person name="Alain K."/>
        </authorList>
    </citation>
    <scope>NUCLEOTIDE SEQUENCE</scope>
    <source>
        <strain evidence="2">BS-T2-15</strain>
    </source>
</reference>
<sequence length="164" mass="17768">MSLQWSLPRRQPPVSAGYASLIRSLRDILASEPALRERAAWQGLCMAAFGLFWTSIALRLFQPPFGLGQRGIAVFSLAGATGVVVAPVAGWAGDKDWSRATTRLEHAAVPLALALAWVAGSPDAFFPWALPQSMRLPLMGLSAVLLDLGVIADVRCRRFLDERV</sequence>
<organism evidence="2 3">
    <name type="scientific">Scleromatobacter humisilvae</name>
    <dbReference type="NCBI Taxonomy" id="2897159"/>
    <lineage>
        <taxon>Bacteria</taxon>
        <taxon>Pseudomonadati</taxon>
        <taxon>Pseudomonadota</taxon>
        <taxon>Betaproteobacteria</taxon>
        <taxon>Burkholderiales</taxon>
        <taxon>Sphaerotilaceae</taxon>
        <taxon>Scleromatobacter</taxon>
    </lineage>
</organism>
<accession>A0A9X1YPD7</accession>
<keyword evidence="1" id="KW-1133">Transmembrane helix</keyword>
<keyword evidence="3" id="KW-1185">Reference proteome</keyword>
<dbReference type="RefSeq" id="WP_275681375.1">
    <property type="nucleotide sequence ID" value="NZ_JAJLJH010000001.1"/>
</dbReference>